<sequence>MKTTHIVSRILFYFTRFLAVVYFFLASYSVFTLTTGLFLTFKDNGKYFQVCYPFTSHPMMLGDYNLPYILFDFLAPLSLYGLFFLLSSNVFKIFFQPKLFTVNGISHLRRFYLSNLLIPSIVIFIAFFFVPLDNEVSLFIILHGMLGAFAYFLAAIFKQGLNLQNEQDLFI</sequence>
<dbReference type="OrthoDB" id="714390at2"/>
<proteinExistence type="predicted"/>
<dbReference type="STRING" id="739143.SAMN05216297_104378"/>
<dbReference type="EMBL" id="FOMH01000004">
    <property type="protein sequence ID" value="SFD13198.1"/>
    <property type="molecule type" value="Genomic_DNA"/>
</dbReference>
<dbReference type="Proteomes" id="UP000199672">
    <property type="component" value="Unassembled WGS sequence"/>
</dbReference>
<protein>
    <recommendedName>
        <fullName evidence="4">DUF2975 domain-containing protein</fullName>
    </recommendedName>
</protein>
<keyword evidence="1" id="KW-1133">Transmembrane helix</keyword>
<feature type="transmembrane region" description="Helical" evidence="1">
    <location>
        <begin position="111"/>
        <end position="130"/>
    </location>
</feature>
<organism evidence="2 3">
    <name type="scientific">Flavobacterium phragmitis</name>
    <dbReference type="NCBI Taxonomy" id="739143"/>
    <lineage>
        <taxon>Bacteria</taxon>
        <taxon>Pseudomonadati</taxon>
        <taxon>Bacteroidota</taxon>
        <taxon>Flavobacteriia</taxon>
        <taxon>Flavobacteriales</taxon>
        <taxon>Flavobacteriaceae</taxon>
        <taxon>Flavobacterium</taxon>
    </lineage>
</organism>
<feature type="transmembrane region" description="Helical" evidence="1">
    <location>
        <begin position="68"/>
        <end position="91"/>
    </location>
</feature>
<feature type="transmembrane region" description="Helical" evidence="1">
    <location>
        <begin position="12"/>
        <end position="31"/>
    </location>
</feature>
<evidence type="ECO:0000313" key="2">
    <source>
        <dbReference type="EMBL" id="SFD13198.1"/>
    </source>
</evidence>
<keyword evidence="1" id="KW-0472">Membrane</keyword>
<keyword evidence="1" id="KW-0812">Transmembrane</keyword>
<feature type="transmembrane region" description="Helical" evidence="1">
    <location>
        <begin position="136"/>
        <end position="157"/>
    </location>
</feature>
<reference evidence="3" key="1">
    <citation type="submission" date="2016-10" db="EMBL/GenBank/DDBJ databases">
        <authorList>
            <person name="Varghese N."/>
            <person name="Submissions S."/>
        </authorList>
    </citation>
    <scope>NUCLEOTIDE SEQUENCE [LARGE SCALE GENOMIC DNA]</scope>
    <source>
        <strain evidence="3">CGMCC 1.10370</strain>
    </source>
</reference>
<keyword evidence="3" id="KW-1185">Reference proteome</keyword>
<evidence type="ECO:0008006" key="4">
    <source>
        <dbReference type="Google" id="ProtNLM"/>
    </source>
</evidence>
<accession>A0A1I1Q011</accession>
<dbReference type="AlphaFoldDB" id="A0A1I1Q011"/>
<name>A0A1I1Q011_9FLAO</name>
<evidence type="ECO:0000256" key="1">
    <source>
        <dbReference type="SAM" id="Phobius"/>
    </source>
</evidence>
<evidence type="ECO:0000313" key="3">
    <source>
        <dbReference type="Proteomes" id="UP000199672"/>
    </source>
</evidence>
<dbReference type="RefSeq" id="WP_091492836.1">
    <property type="nucleotide sequence ID" value="NZ_FOMH01000004.1"/>
</dbReference>
<gene>
    <name evidence="2" type="ORF">SAMN05216297_104378</name>
</gene>